<dbReference type="InterPro" id="IPR011990">
    <property type="entry name" value="TPR-like_helical_dom_sf"/>
</dbReference>
<proteinExistence type="predicted"/>
<keyword evidence="2" id="KW-1185">Reference proteome</keyword>
<dbReference type="KEGG" id="thig:FE785_03235"/>
<accession>A0A4P9K476</accession>
<dbReference type="Pfam" id="PF14561">
    <property type="entry name" value="TPR_20"/>
    <property type="match status" value="1"/>
</dbReference>
<organism evidence="1 2">
    <name type="scientific">Thiomicrorhabdus sediminis</name>
    <dbReference type="NCBI Taxonomy" id="2580412"/>
    <lineage>
        <taxon>Bacteria</taxon>
        <taxon>Pseudomonadati</taxon>
        <taxon>Pseudomonadota</taxon>
        <taxon>Gammaproteobacteria</taxon>
        <taxon>Thiotrichales</taxon>
        <taxon>Piscirickettsiaceae</taxon>
        <taxon>Thiomicrorhabdus</taxon>
    </lineage>
</organism>
<evidence type="ECO:0000313" key="2">
    <source>
        <dbReference type="Proteomes" id="UP000304864"/>
    </source>
</evidence>
<dbReference type="InterPro" id="IPR036249">
    <property type="entry name" value="Thioredoxin-like_sf"/>
</dbReference>
<protein>
    <submittedName>
        <fullName evidence="1">Tetratricopeptide repeat protein</fullName>
    </submittedName>
</protein>
<dbReference type="OrthoDB" id="9790390at2"/>
<dbReference type="RefSeq" id="WP_138564362.1">
    <property type="nucleotide sequence ID" value="NZ_CP040602.1"/>
</dbReference>
<gene>
    <name evidence="1" type="ORF">FE785_03235</name>
</gene>
<dbReference type="AlphaFoldDB" id="A0A4P9K476"/>
<evidence type="ECO:0000313" key="1">
    <source>
        <dbReference type="EMBL" id="QCU89722.1"/>
    </source>
</evidence>
<dbReference type="Gene3D" id="3.40.30.10">
    <property type="entry name" value="Glutaredoxin"/>
    <property type="match status" value="1"/>
</dbReference>
<dbReference type="SUPFAM" id="SSF48452">
    <property type="entry name" value="TPR-like"/>
    <property type="match status" value="1"/>
</dbReference>
<dbReference type="EMBL" id="CP040602">
    <property type="protein sequence ID" value="QCU89722.1"/>
    <property type="molecule type" value="Genomic_DNA"/>
</dbReference>
<sequence length="288" mass="32421">MSEAMIVDISLANVQEMLVQNSNTHPVALVFWSAQNEQSRLIVTIFEKLAEEFAGKLIVGKVNTDIEKEICEKLGNPQAPFVKMIKMGDIADEKALLQSEETYRTWVEGFLENDPSEELRMQAKAAFHNGAFDEAVELLGEAAKINVNNFRIHLDLVQMYLQTGHLDKGQDLFEKLPDEAKKSPQGKELSGLMHFSEILAGAPDIEQIQQKLAEDQNDIQALMHLAGYLMLHGHAEKSLQALLKAFMVDREFNEGAARKALLQAFDMLGAKAPELVTQYRRKFQSLMY</sequence>
<reference evidence="1 2" key="1">
    <citation type="submission" date="2019-05" db="EMBL/GenBank/DDBJ databases">
        <title>Thiomicrorhabdus sediminis sp. nov, a novel sulfur-oxidizing bacterium isolated from coastal sediment.</title>
        <authorList>
            <person name="Liu X."/>
        </authorList>
    </citation>
    <scope>NUCLEOTIDE SEQUENCE [LARGE SCALE GENOMIC DNA]</scope>
    <source>
        <strain evidence="1 2">G1</strain>
    </source>
</reference>
<name>A0A4P9K476_9GAMM</name>
<dbReference type="SUPFAM" id="SSF52833">
    <property type="entry name" value="Thioredoxin-like"/>
    <property type="match status" value="1"/>
</dbReference>
<dbReference type="Gene3D" id="1.25.40.10">
    <property type="entry name" value="Tetratricopeptide repeat domain"/>
    <property type="match status" value="2"/>
</dbReference>
<dbReference type="Proteomes" id="UP000304864">
    <property type="component" value="Chromosome"/>
</dbReference>
<dbReference type="Pfam" id="PF14559">
    <property type="entry name" value="TPR_19"/>
    <property type="match status" value="1"/>
</dbReference>